<evidence type="ECO:0000313" key="2">
    <source>
        <dbReference type="EMBL" id="KAG9446522.1"/>
    </source>
</evidence>
<dbReference type="PANTHER" id="PTHR33499">
    <property type="entry name" value="OS12G0282400 PROTEIN-RELATED"/>
    <property type="match status" value="1"/>
</dbReference>
<reference evidence="2 3" key="1">
    <citation type="submission" date="2021-07" db="EMBL/GenBank/DDBJ databases">
        <title>The Aristolochia fimbriata genome: insights into angiosperm evolution, floral development and chemical biosynthesis.</title>
        <authorList>
            <person name="Jiao Y."/>
        </authorList>
    </citation>
    <scope>NUCLEOTIDE SEQUENCE [LARGE SCALE GENOMIC DNA]</scope>
    <source>
        <strain evidence="2">IBCAS-2021</strain>
        <tissue evidence="2">Leaf</tissue>
    </source>
</reference>
<accession>A0AAV7EFP1</accession>
<keyword evidence="3" id="KW-1185">Reference proteome</keyword>
<name>A0AAV7EFP1_ARIFI</name>
<feature type="region of interest" description="Disordered" evidence="1">
    <location>
        <begin position="211"/>
        <end position="241"/>
    </location>
</feature>
<sequence>MAPGKCPPLVPECSLSDIPKIGIEGVSDSSNADESSKIVSKTQLQGYTVLRKRGRGPSRGLTVEKLYEKLGHKILVEFDATSRRPKGKYSGEFIGYIGIAVKTRLPHQVRYFRKFKAENFHEAYAFIQNYFADDILHDNLCQEVVLRTMSDIFWAYKGELSAWFKQHGGDPEGRLTHFLDVDESDWKWLCDNIFATKSFQVLGSRSGYIKGQGQTQPAVPKRPRGASSSSSSVQNMIDQVR</sequence>
<dbReference type="Proteomes" id="UP000825729">
    <property type="component" value="Unassembled WGS sequence"/>
</dbReference>
<proteinExistence type="predicted"/>
<evidence type="ECO:0000313" key="3">
    <source>
        <dbReference type="Proteomes" id="UP000825729"/>
    </source>
</evidence>
<protein>
    <submittedName>
        <fullName evidence="2">Uncharacterized protein</fullName>
    </submittedName>
</protein>
<comment type="caution">
    <text evidence="2">The sequence shown here is derived from an EMBL/GenBank/DDBJ whole genome shotgun (WGS) entry which is preliminary data.</text>
</comment>
<gene>
    <name evidence="2" type="ORF">H6P81_012650</name>
</gene>
<dbReference type="EMBL" id="JAINDJ010000005">
    <property type="protein sequence ID" value="KAG9446522.1"/>
    <property type="molecule type" value="Genomic_DNA"/>
</dbReference>
<organism evidence="2 3">
    <name type="scientific">Aristolochia fimbriata</name>
    <name type="common">White veined hardy Dutchman's pipe vine</name>
    <dbReference type="NCBI Taxonomy" id="158543"/>
    <lineage>
        <taxon>Eukaryota</taxon>
        <taxon>Viridiplantae</taxon>
        <taxon>Streptophyta</taxon>
        <taxon>Embryophyta</taxon>
        <taxon>Tracheophyta</taxon>
        <taxon>Spermatophyta</taxon>
        <taxon>Magnoliopsida</taxon>
        <taxon>Magnoliidae</taxon>
        <taxon>Piperales</taxon>
        <taxon>Aristolochiaceae</taxon>
        <taxon>Aristolochia</taxon>
    </lineage>
</organism>
<dbReference type="AlphaFoldDB" id="A0AAV7EFP1"/>
<dbReference type="PANTHER" id="PTHR33499:SF43">
    <property type="entry name" value="TRANSPOSASE, PTTA_EN_SPM, PLANT"/>
    <property type="match status" value="1"/>
</dbReference>
<evidence type="ECO:0000256" key="1">
    <source>
        <dbReference type="SAM" id="MobiDB-lite"/>
    </source>
</evidence>